<evidence type="ECO:0000259" key="4">
    <source>
        <dbReference type="Pfam" id="PF20777"/>
    </source>
</evidence>
<feature type="region of interest" description="Disordered" evidence="1">
    <location>
        <begin position="67"/>
        <end position="148"/>
    </location>
</feature>
<feature type="compositionally biased region" description="Basic residues" evidence="1">
    <location>
        <begin position="69"/>
        <end position="79"/>
    </location>
</feature>
<dbReference type="Pfam" id="PF20778">
    <property type="entry name" value="SLS1_C"/>
    <property type="match status" value="1"/>
</dbReference>
<organism evidence="6 7">
    <name type="scientific">Pochonia chlamydosporia 170</name>
    <dbReference type="NCBI Taxonomy" id="1380566"/>
    <lineage>
        <taxon>Eukaryota</taxon>
        <taxon>Fungi</taxon>
        <taxon>Dikarya</taxon>
        <taxon>Ascomycota</taxon>
        <taxon>Pezizomycotina</taxon>
        <taxon>Sordariomycetes</taxon>
        <taxon>Hypocreomycetidae</taxon>
        <taxon>Hypocreales</taxon>
        <taxon>Clavicipitaceae</taxon>
        <taxon>Pochonia</taxon>
    </lineage>
</organism>
<evidence type="ECO:0000256" key="1">
    <source>
        <dbReference type="SAM" id="MobiDB-lite"/>
    </source>
</evidence>
<feature type="domain" description="SLS1 N-terminal" evidence="3">
    <location>
        <begin position="222"/>
        <end position="321"/>
    </location>
</feature>
<reference evidence="6 7" key="1">
    <citation type="journal article" date="2016" name="PLoS Pathog.">
        <title>Biosynthesis of antibiotic leucinostatins in bio-control fungus Purpureocillium lilacinum and their inhibition on phytophthora revealed by genome mining.</title>
        <authorList>
            <person name="Wang G."/>
            <person name="Liu Z."/>
            <person name="Lin R."/>
            <person name="Li E."/>
            <person name="Mao Z."/>
            <person name="Ling J."/>
            <person name="Yang Y."/>
            <person name="Yin W.B."/>
            <person name="Xie B."/>
        </authorList>
    </citation>
    <scope>NUCLEOTIDE SEQUENCE [LARGE SCALE GENOMIC DNA]</scope>
    <source>
        <strain evidence="6">170</strain>
    </source>
</reference>
<dbReference type="OrthoDB" id="5392646at2759"/>
<accession>A0A179FSN4</accession>
<feature type="region of interest" description="Disordered" evidence="1">
    <location>
        <begin position="827"/>
        <end position="892"/>
    </location>
</feature>
<proteinExistence type="predicted"/>
<dbReference type="KEGG" id="pchm:VFPPC_13711"/>
<feature type="domain" description="SLS1 second KH" evidence="4">
    <location>
        <begin position="403"/>
        <end position="465"/>
    </location>
</feature>
<feature type="domain" description="SLS1 first KH" evidence="2">
    <location>
        <begin position="328"/>
        <end position="397"/>
    </location>
</feature>
<sequence length="892" mass="100790">MLSRAAQLPRVCLACRLGMLRQAAAVPVRHPLIATNSQFLRYGSDFSPQSKERVEALISGALDDIESHSKKRGKGSRRSVAHDEPATWELEEEHESHPSKDGRAGFEEETSVFFEDSSTSRSTTNDELANEPETSHNPAGQRRTHTDQFRDKFVYRQSLGIDALGKPVDAIIMKNPNKMRFNKKKITQQLEDLVHADKPEDGWTWQSLVPKDSEIDEPAFTQNVEKVFEDMRPKDTTIIRRKDFDKLLEDLISGFTSEQLTTYRHLGKRGQIEEKSAEPSCPWLIKHSPWVATNPINWGRLTHKKQQAVAILKDMWKLEVQEHVEGLGRTDVWLRPDIFSLITKPRRSILGRLTTDFLDKSNDERVTLGSEQCRLSIYSRKSTVATFLARLDETAQTVQSTTLSVQQIEPENLDRDVLDVLEKATKTSLLYDAANSKLVVSWLSKTGVSHEHTEGPADIVLRLLLGRESTPQNTDIQVLSKPKSKTGVFLTHQRDKRNMAWRDRLRQWSRYVKPIGKSTATSAKNSEPPLKVSFIKPELKSSNGDVEVTATFGHVLHTERRLHQIKQSKGHRVLAPVIPHPAALTAITADTPAPSTQKTAIVLNFAPEHLPGTSLPEPLPQIRLHLPVSPSADLSNFLFPDTSVLEAVIPLQETNMMLPSESVDVRITQKQLIPLDANQSSLQQFLQASDFNLLQGRLKTPSRTNFTLPGHLSTHQTHSAESVTHPYMFMGLDIHQTINMEWQSHTLRYSSIEAGQHGGQQQRLSLIAGPPNRDCNIDEEQFQSFLKLVEETAYGKHFSWDEGYKLMTQRSVEQFDWDMMDPEYQQEPSLAAETREDAPQEDSPETQDRQTDQVDMSSQDAEGDSAKDDAESEPIVPVDAARPETELRFDKL</sequence>
<dbReference type="Pfam" id="PF14611">
    <property type="entry name" value="KH_SLS1_1"/>
    <property type="match status" value="1"/>
</dbReference>
<dbReference type="Pfam" id="PF20776">
    <property type="entry name" value="SLS1_N"/>
    <property type="match status" value="1"/>
</dbReference>
<dbReference type="Proteomes" id="UP000078397">
    <property type="component" value="Unassembled WGS sequence"/>
</dbReference>
<feature type="compositionally biased region" description="Basic and acidic residues" evidence="1">
    <location>
        <begin position="94"/>
        <end position="106"/>
    </location>
</feature>
<evidence type="ECO:0000313" key="7">
    <source>
        <dbReference type="Proteomes" id="UP000078397"/>
    </source>
</evidence>
<dbReference type="GeneID" id="28855477"/>
<dbReference type="InterPro" id="IPR032741">
    <property type="entry name" value="Sls1_KH-1"/>
</dbReference>
<dbReference type="InterPro" id="IPR048400">
    <property type="entry name" value="SLS1_N"/>
</dbReference>
<feature type="compositionally biased region" description="Polar residues" evidence="1">
    <location>
        <begin position="116"/>
        <end position="127"/>
    </location>
</feature>
<keyword evidence="7" id="KW-1185">Reference proteome</keyword>
<protein>
    <submittedName>
        <fullName evidence="6">Mitochondrial inner-membrane-bound regulator domain-containing protein</fullName>
    </submittedName>
</protein>
<dbReference type="EMBL" id="LSBJ02000003">
    <property type="protein sequence ID" value="OAQ68622.2"/>
    <property type="molecule type" value="Genomic_DNA"/>
</dbReference>
<evidence type="ECO:0000259" key="3">
    <source>
        <dbReference type="Pfam" id="PF20776"/>
    </source>
</evidence>
<dbReference type="InterPro" id="IPR048748">
    <property type="entry name" value="SLS1_KH2"/>
</dbReference>
<dbReference type="AlphaFoldDB" id="A0A179FSN4"/>
<dbReference type="GO" id="GO:0005743">
    <property type="term" value="C:mitochondrial inner membrane"/>
    <property type="evidence" value="ECO:0007669"/>
    <property type="project" value="InterPro"/>
</dbReference>
<dbReference type="STRING" id="1380566.A0A179FSN4"/>
<evidence type="ECO:0000313" key="6">
    <source>
        <dbReference type="EMBL" id="OAQ68622.2"/>
    </source>
</evidence>
<dbReference type="RefSeq" id="XP_018145472.2">
    <property type="nucleotide sequence ID" value="XM_018291483.2"/>
</dbReference>
<comment type="caution">
    <text evidence="6">The sequence shown here is derived from an EMBL/GenBank/DDBJ whole genome shotgun (WGS) entry which is preliminary data.</text>
</comment>
<dbReference type="InterPro" id="IPR048401">
    <property type="entry name" value="SLS1_C"/>
</dbReference>
<evidence type="ECO:0000259" key="2">
    <source>
        <dbReference type="Pfam" id="PF14611"/>
    </source>
</evidence>
<gene>
    <name evidence="6" type="ORF">VFPPC_13711</name>
</gene>
<dbReference type="Pfam" id="PF20777">
    <property type="entry name" value="KH_SLS1_2"/>
    <property type="match status" value="1"/>
</dbReference>
<feature type="domain" description="SLS1 C-terminal" evidence="5">
    <location>
        <begin position="498"/>
        <end position="790"/>
    </location>
</feature>
<name>A0A179FSN4_METCM</name>
<evidence type="ECO:0000259" key="5">
    <source>
        <dbReference type="Pfam" id="PF20778"/>
    </source>
</evidence>
<feature type="compositionally biased region" description="Basic and acidic residues" evidence="1">
    <location>
        <begin position="881"/>
        <end position="892"/>
    </location>
</feature>